<comment type="caution">
    <text evidence="6">The sequence shown here is derived from an EMBL/GenBank/DDBJ whole genome shotgun (WGS) entry which is preliminary data.</text>
</comment>
<evidence type="ECO:0000256" key="3">
    <source>
        <dbReference type="ARBA" id="ARBA00023125"/>
    </source>
</evidence>
<dbReference type="PROSITE" id="PS50931">
    <property type="entry name" value="HTH_LYSR"/>
    <property type="match status" value="1"/>
</dbReference>
<dbReference type="Gene3D" id="1.10.10.10">
    <property type="entry name" value="Winged helix-like DNA-binding domain superfamily/Winged helix DNA-binding domain"/>
    <property type="match status" value="1"/>
</dbReference>
<evidence type="ECO:0000256" key="4">
    <source>
        <dbReference type="ARBA" id="ARBA00023163"/>
    </source>
</evidence>
<sequence>MDIKHLRYFISIIDNNFNLSHTAEELYISQPALSYMINDFEKNQDVKLFTRKNGKLSGLTYSGEVYYRDALEVIEKYDTMLKNLHNLKVNLKGEITIGIPPLVISAVFSDFLPDIILENPDIKFIIKELGAHQLREELLIGNVDLAVLLKPERIHKNLIDSYTIQSSELAVFVSKKNHLAKKKQITWQDLHKEKMAIFDESFMIHHYVKQAFERHHVSLSVSLQSWSWDFLLNSTRINRELFTLLPKPIASQYPFDDIVMIPMKDPIPWTVTICQLKKETSSNVESYILESLLSHFNSQKN</sequence>
<dbReference type="EMBL" id="JAFREL020000001">
    <property type="protein sequence ID" value="MEO1768965.1"/>
    <property type="molecule type" value="Genomic_DNA"/>
</dbReference>
<dbReference type="InterPro" id="IPR050950">
    <property type="entry name" value="HTH-type_LysR_regulators"/>
</dbReference>
<dbReference type="PANTHER" id="PTHR30419:SF8">
    <property type="entry name" value="NITROGEN ASSIMILATION TRANSCRIPTIONAL ACTIVATOR-RELATED"/>
    <property type="match status" value="1"/>
</dbReference>
<protein>
    <recommendedName>
        <fullName evidence="5">HTH lysR-type domain-containing protein</fullName>
    </recommendedName>
</protein>
<dbReference type="Pfam" id="PF03466">
    <property type="entry name" value="LysR_substrate"/>
    <property type="match status" value="1"/>
</dbReference>
<dbReference type="RefSeq" id="WP_207700722.1">
    <property type="nucleotide sequence ID" value="NZ_JAFREL020000001.1"/>
</dbReference>
<dbReference type="InterPro" id="IPR005119">
    <property type="entry name" value="LysR_subst-bd"/>
</dbReference>
<dbReference type="Gene3D" id="3.40.190.290">
    <property type="match status" value="1"/>
</dbReference>
<dbReference type="Proteomes" id="UP000664357">
    <property type="component" value="Unassembled WGS sequence"/>
</dbReference>
<dbReference type="InterPro" id="IPR036388">
    <property type="entry name" value="WH-like_DNA-bd_sf"/>
</dbReference>
<keyword evidence="2" id="KW-0805">Transcription regulation</keyword>
<organism evidence="6 7">
    <name type="scientific">Candidatus Enterococcus ferrettii</name>
    <dbReference type="NCBI Taxonomy" id="2815324"/>
    <lineage>
        <taxon>Bacteria</taxon>
        <taxon>Bacillati</taxon>
        <taxon>Bacillota</taxon>
        <taxon>Bacilli</taxon>
        <taxon>Lactobacillales</taxon>
        <taxon>Enterococcaceae</taxon>
        <taxon>Enterococcus</taxon>
    </lineage>
</organism>
<evidence type="ECO:0000313" key="7">
    <source>
        <dbReference type="Proteomes" id="UP000664357"/>
    </source>
</evidence>
<keyword evidence="3" id="KW-0238">DNA-binding</keyword>
<feature type="domain" description="HTH lysR-type" evidence="5">
    <location>
        <begin position="1"/>
        <end position="59"/>
    </location>
</feature>
<accession>A0ABV0ELY0</accession>
<dbReference type="InterPro" id="IPR000847">
    <property type="entry name" value="LysR_HTH_N"/>
</dbReference>
<evidence type="ECO:0000259" key="5">
    <source>
        <dbReference type="PROSITE" id="PS50931"/>
    </source>
</evidence>
<proteinExistence type="inferred from homology"/>
<dbReference type="Pfam" id="PF00126">
    <property type="entry name" value="HTH_1"/>
    <property type="match status" value="1"/>
</dbReference>
<reference evidence="6 7" key="1">
    <citation type="submission" date="2024-02" db="EMBL/GenBank/DDBJ databases">
        <title>The Genome Sequence of Enterococcus sp. DIV0159.</title>
        <authorList>
            <person name="Earl A."/>
            <person name="Manson A."/>
            <person name="Gilmore M."/>
            <person name="Sanders J."/>
            <person name="Shea T."/>
            <person name="Howe W."/>
            <person name="Livny J."/>
            <person name="Cuomo C."/>
            <person name="Neafsey D."/>
            <person name="Birren B."/>
        </authorList>
    </citation>
    <scope>NUCLEOTIDE SEQUENCE [LARGE SCALE GENOMIC DNA]</scope>
    <source>
        <strain evidence="6 7">665A</strain>
    </source>
</reference>
<dbReference type="PANTHER" id="PTHR30419">
    <property type="entry name" value="HTH-TYPE TRANSCRIPTIONAL REGULATOR YBHD"/>
    <property type="match status" value="1"/>
</dbReference>
<evidence type="ECO:0000256" key="1">
    <source>
        <dbReference type="ARBA" id="ARBA00009437"/>
    </source>
</evidence>
<dbReference type="SUPFAM" id="SSF53850">
    <property type="entry name" value="Periplasmic binding protein-like II"/>
    <property type="match status" value="1"/>
</dbReference>
<dbReference type="SUPFAM" id="SSF46785">
    <property type="entry name" value="Winged helix' DNA-binding domain"/>
    <property type="match status" value="1"/>
</dbReference>
<evidence type="ECO:0000256" key="2">
    <source>
        <dbReference type="ARBA" id="ARBA00023015"/>
    </source>
</evidence>
<evidence type="ECO:0000313" key="6">
    <source>
        <dbReference type="EMBL" id="MEO1768965.1"/>
    </source>
</evidence>
<keyword evidence="4" id="KW-0804">Transcription</keyword>
<keyword evidence="7" id="KW-1185">Reference proteome</keyword>
<comment type="similarity">
    <text evidence="1">Belongs to the LysR transcriptional regulatory family.</text>
</comment>
<gene>
    <name evidence="6" type="ORF">JZO67_000904</name>
</gene>
<dbReference type="CDD" id="cd05466">
    <property type="entry name" value="PBP2_LTTR_substrate"/>
    <property type="match status" value="1"/>
</dbReference>
<dbReference type="InterPro" id="IPR036390">
    <property type="entry name" value="WH_DNA-bd_sf"/>
</dbReference>
<name>A0ABV0ELY0_9ENTE</name>